<keyword evidence="4" id="KW-1185">Reference proteome</keyword>
<evidence type="ECO:0000256" key="1">
    <source>
        <dbReference type="ARBA" id="ARBA00007626"/>
    </source>
</evidence>
<reference evidence="3" key="1">
    <citation type="submission" date="2021-03" db="EMBL/GenBank/DDBJ databases">
        <authorList>
            <person name="Li Z."/>
            <person name="Yang C."/>
        </authorList>
    </citation>
    <scope>NUCLEOTIDE SEQUENCE</scope>
    <source>
        <strain evidence="3">Dzin_1.0</strain>
        <tissue evidence="3">Leaf</tissue>
    </source>
</reference>
<dbReference type="AlphaFoldDB" id="A0A9D5C930"/>
<sequence>MGFCKVGKAKEGVRILEEILEKKWRPNKSTYQVLVDGLLDSDDDAVLDKVSKVEEGVRILEEMLEKKWRLNKSTYQVLVDGLLDSSDDAVLDKVFKSGILCHRRFESICVEVLKDNENWRDVLNAVLDS</sequence>
<keyword evidence="2" id="KW-0677">Repeat</keyword>
<dbReference type="Gene3D" id="1.25.40.10">
    <property type="entry name" value="Tetratricopeptide repeat domain"/>
    <property type="match status" value="1"/>
</dbReference>
<accession>A0A9D5C930</accession>
<organism evidence="3 4">
    <name type="scientific">Dioscorea zingiberensis</name>
    <dbReference type="NCBI Taxonomy" id="325984"/>
    <lineage>
        <taxon>Eukaryota</taxon>
        <taxon>Viridiplantae</taxon>
        <taxon>Streptophyta</taxon>
        <taxon>Embryophyta</taxon>
        <taxon>Tracheophyta</taxon>
        <taxon>Spermatophyta</taxon>
        <taxon>Magnoliopsida</taxon>
        <taxon>Liliopsida</taxon>
        <taxon>Dioscoreales</taxon>
        <taxon>Dioscoreaceae</taxon>
        <taxon>Dioscorea</taxon>
    </lineage>
</organism>
<protein>
    <recommendedName>
        <fullName evidence="5">Pentatricopeptide repeat-containing protein</fullName>
    </recommendedName>
</protein>
<dbReference type="EMBL" id="JAGGNH010000007">
    <property type="protein sequence ID" value="KAJ0968399.1"/>
    <property type="molecule type" value="Genomic_DNA"/>
</dbReference>
<reference evidence="3" key="2">
    <citation type="journal article" date="2022" name="Hortic Res">
        <title>The genome of Dioscorea zingiberensis sheds light on the biosynthesis, origin and evolution of the medicinally important diosgenin saponins.</title>
        <authorList>
            <person name="Li Y."/>
            <person name="Tan C."/>
            <person name="Li Z."/>
            <person name="Guo J."/>
            <person name="Li S."/>
            <person name="Chen X."/>
            <person name="Wang C."/>
            <person name="Dai X."/>
            <person name="Yang H."/>
            <person name="Song W."/>
            <person name="Hou L."/>
            <person name="Xu J."/>
            <person name="Tong Z."/>
            <person name="Xu A."/>
            <person name="Yuan X."/>
            <person name="Wang W."/>
            <person name="Yang Q."/>
            <person name="Chen L."/>
            <person name="Sun Z."/>
            <person name="Wang K."/>
            <person name="Pan B."/>
            <person name="Chen J."/>
            <person name="Bao Y."/>
            <person name="Liu F."/>
            <person name="Qi X."/>
            <person name="Gang D.R."/>
            <person name="Wen J."/>
            <person name="Li J."/>
        </authorList>
    </citation>
    <scope>NUCLEOTIDE SEQUENCE</scope>
    <source>
        <strain evidence="3">Dzin_1.0</strain>
    </source>
</reference>
<comment type="caution">
    <text evidence="3">The sequence shown here is derived from an EMBL/GenBank/DDBJ whole genome shotgun (WGS) entry which is preliminary data.</text>
</comment>
<comment type="similarity">
    <text evidence="1">Belongs to the PPR family. P subfamily.</text>
</comment>
<proteinExistence type="inferred from homology"/>
<gene>
    <name evidence="3" type="ORF">J5N97_025316</name>
</gene>
<evidence type="ECO:0000313" key="3">
    <source>
        <dbReference type="EMBL" id="KAJ0968399.1"/>
    </source>
</evidence>
<evidence type="ECO:0008006" key="5">
    <source>
        <dbReference type="Google" id="ProtNLM"/>
    </source>
</evidence>
<evidence type="ECO:0000313" key="4">
    <source>
        <dbReference type="Proteomes" id="UP001085076"/>
    </source>
</evidence>
<dbReference type="Proteomes" id="UP001085076">
    <property type="component" value="Miscellaneous, Linkage group lg07"/>
</dbReference>
<dbReference type="InterPro" id="IPR011990">
    <property type="entry name" value="TPR-like_helical_dom_sf"/>
</dbReference>
<name>A0A9D5C930_9LILI</name>
<evidence type="ECO:0000256" key="2">
    <source>
        <dbReference type="ARBA" id="ARBA00022737"/>
    </source>
</evidence>
<dbReference type="PANTHER" id="PTHR47941">
    <property type="entry name" value="PENTATRICOPEPTIDE REPEAT-CONTAINING PROTEIN 3, MITOCHONDRIAL"/>
    <property type="match status" value="1"/>
</dbReference>